<evidence type="ECO:0000256" key="9">
    <source>
        <dbReference type="RuleBase" id="RU365100"/>
    </source>
</evidence>
<dbReference type="NCBIfam" id="TIGR01513">
    <property type="entry name" value="NAPRTase_put"/>
    <property type="match status" value="1"/>
</dbReference>
<evidence type="ECO:0000256" key="5">
    <source>
        <dbReference type="ARBA" id="ARBA00022598"/>
    </source>
</evidence>
<dbReference type="InterPro" id="IPR007229">
    <property type="entry name" value="Nic_PRibTrfase-Fam"/>
</dbReference>
<dbReference type="NCBIfam" id="NF009131">
    <property type="entry name" value="PRK12484.1"/>
    <property type="match status" value="1"/>
</dbReference>
<dbReference type="GO" id="GO:0004516">
    <property type="term" value="F:nicotinate phosphoribosyltransferase activity"/>
    <property type="evidence" value="ECO:0007669"/>
    <property type="project" value="UniProtKB-EC"/>
</dbReference>
<dbReference type="Gene3D" id="3.20.140.10">
    <property type="entry name" value="nicotinate phosphoribosyltransferase"/>
    <property type="match status" value="1"/>
</dbReference>
<keyword evidence="4" id="KW-0597">Phosphoprotein</keyword>
<proteinExistence type="inferred from homology"/>
<evidence type="ECO:0000256" key="6">
    <source>
        <dbReference type="ARBA" id="ARBA00022642"/>
    </source>
</evidence>
<dbReference type="Pfam" id="PF17767">
    <property type="entry name" value="NAPRTase_N"/>
    <property type="match status" value="1"/>
</dbReference>
<organism evidence="13 14">
    <name type="scientific">Ralstonia condita</name>
    <dbReference type="NCBI Taxonomy" id="3058600"/>
    <lineage>
        <taxon>Bacteria</taxon>
        <taxon>Pseudomonadati</taxon>
        <taxon>Pseudomonadota</taxon>
        <taxon>Betaproteobacteria</taxon>
        <taxon>Burkholderiales</taxon>
        <taxon>Burkholderiaceae</taxon>
        <taxon>Ralstonia</taxon>
    </lineage>
</organism>
<evidence type="ECO:0000256" key="4">
    <source>
        <dbReference type="ARBA" id="ARBA00022553"/>
    </source>
</evidence>
<feature type="domain" description="Nicotinate phosphoribosyltransferase N-terminal" evidence="11">
    <location>
        <begin position="11"/>
        <end position="133"/>
    </location>
</feature>
<dbReference type="InterPro" id="IPR013785">
    <property type="entry name" value="Aldolase_TIM"/>
</dbReference>
<keyword evidence="13" id="KW-0328">Glycosyltransferase</keyword>
<dbReference type="PANTHER" id="PTHR11098">
    <property type="entry name" value="NICOTINATE PHOSPHORIBOSYLTRANSFERASE"/>
    <property type="match status" value="1"/>
</dbReference>
<comment type="similarity">
    <text evidence="2 9">Belongs to the NAPRTase family.</text>
</comment>
<accession>A0ABM9J746</accession>
<comment type="caution">
    <text evidence="13">The sequence shown here is derived from an EMBL/GenBank/DDBJ whole genome shotgun (WGS) entry which is preliminary data.</text>
</comment>
<evidence type="ECO:0000256" key="7">
    <source>
        <dbReference type="ARBA" id="ARBA00022679"/>
    </source>
</evidence>
<comment type="PTM">
    <text evidence="9">Transiently phosphorylated on a His residue during the reaction cycle. Phosphorylation strongly increases the affinity for substrates and increases the rate of nicotinate D-ribonucleotide production. Dephosphorylation regenerates the low-affinity form of the enzyme, leading to product release.</text>
</comment>
<protein>
    <recommendedName>
        <fullName evidence="3 9">Nicotinate phosphoribosyltransferase</fullName>
        <ecNumber evidence="3 9">6.3.4.21</ecNumber>
    </recommendedName>
</protein>
<dbReference type="CDD" id="cd01570">
    <property type="entry name" value="NAPRTase_A"/>
    <property type="match status" value="1"/>
</dbReference>
<gene>
    <name evidence="13" type="primary">pncB2_1</name>
    <name evidence="13" type="ORF">LMG7141_01559</name>
</gene>
<keyword evidence="5 9" id="KW-0436">Ligase</keyword>
<dbReference type="Proteomes" id="UP001189616">
    <property type="component" value="Unassembled WGS sequence"/>
</dbReference>
<evidence type="ECO:0000256" key="3">
    <source>
        <dbReference type="ARBA" id="ARBA00013236"/>
    </source>
</evidence>
<keyword evidence="14" id="KW-1185">Reference proteome</keyword>
<dbReference type="EMBL" id="CATYWO010000002">
    <property type="protein sequence ID" value="CAJ0784779.1"/>
    <property type="molecule type" value="Genomic_DNA"/>
</dbReference>
<evidence type="ECO:0000259" key="11">
    <source>
        <dbReference type="Pfam" id="PF17767"/>
    </source>
</evidence>
<dbReference type="InterPro" id="IPR040727">
    <property type="entry name" value="NAPRTase_N"/>
</dbReference>
<dbReference type="PANTHER" id="PTHR11098:SF1">
    <property type="entry name" value="NICOTINATE PHOSPHORIBOSYLTRANSFERASE"/>
    <property type="match status" value="1"/>
</dbReference>
<evidence type="ECO:0000259" key="10">
    <source>
        <dbReference type="Pfam" id="PF04095"/>
    </source>
</evidence>
<sequence length="453" mass="49723">MATSPICTSPLLTDLYELTMMQAYRDAGMDGIASFEFFVRKLPPGRNFLMAAGLEQVLDFLASLRFSEDEVASLAALGRFDDAFLQSLLDLRFTGDVHAMPEGTLFFPDEPILRIVAPLREAQLVESRVMNLLHYETLVASKAARVALAAQGRLLVDFGLRRAHRAEAGMLSARASYLASFSGTATLLAGVRYGIPVYGTMAHAYVQAHRDEAQAFESFARSQPTNTTLLIDTYDTEAAARKVVELARKLRGDGITIQAVRLDSGDLDWHARQVRQILDEGGAPEISIFASGNLDEYRVRDLVRGGAPIHGFGVGTRMNTSADAPYLDCAYKLTEYAGLPRRKRSEGKATWPGRKQVYRRYTPTGRILGDALTIEGDQCEGVPLLQPYVRAGERVQALPSLEAARVHAQAQLNALPPHLRALEAGEPYPVLVRQALVELARMADDIAAGRPRH</sequence>
<comment type="function">
    <text evidence="9">Catalyzes the first step in the biosynthesis of NAD from nicotinic acid, the ATP-dependent synthesis of beta-nicotinate D-ribonucleotide from nicotinate and 5-phospho-D-ribose 1-phosphate.</text>
</comment>
<dbReference type="SUPFAM" id="SSF51690">
    <property type="entry name" value="Nicotinate/Quinolinate PRTase C-terminal domain-like"/>
    <property type="match status" value="1"/>
</dbReference>
<evidence type="ECO:0000313" key="14">
    <source>
        <dbReference type="Proteomes" id="UP001189616"/>
    </source>
</evidence>
<keyword evidence="6 9" id="KW-0662">Pyridine nucleotide biosynthesis</keyword>
<comment type="pathway">
    <text evidence="1 9">Cofactor biosynthesis; NAD(+) biosynthesis; nicotinate D-ribonucleotide from nicotinate: step 1/1.</text>
</comment>
<dbReference type="InterPro" id="IPR036068">
    <property type="entry name" value="Nicotinate_pribotase-like_C"/>
</dbReference>
<feature type="domain" description="Nicotinate/nicotinamide phosphoribosyltransferase" evidence="10">
    <location>
        <begin position="155"/>
        <end position="335"/>
    </location>
</feature>
<feature type="domain" description="Nicotinate phosphoribosyltransferase C-terminal" evidence="12">
    <location>
        <begin position="379"/>
        <end position="439"/>
    </location>
</feature>
<name>A0ABM9J746_9RALS</name>
<dbReference type="NCBIfam" id="NF006696">
    <property type="entry name" value="PRK09243.1-3"/>
    <property type="match status" value="1"/>
</dbReference>
<evidence type="ECO:0000256" key="8">
    <source>
        <dbReference type="ARBA" id="ARBA00048668"/>
    </source>
</evidence>
<reference evidence="13 14" key="1">
    <citation type="submission" date="2023-07" db="EMBL/GenBank/DDBJ databases">
        <authorList>
            <person name="Peeters C."/>
        </authorList>
    </citation>
    <scope>NUCLEOTIDE SEQUENCE [LARGE SCALE GENOMIC DNA]</scope>
    <source>
        <strain evidence="13 14">LMG 7141</strain>
    </source>
</reference>
<dbReference type="Gene3D" id="3.20.20.70">
    <property type="entry name" value="Aldolase class I"/>
    <property type="match status" value="1"/>
</dbReference>
<dbReference type="InterPro" id="IPR041619">
    <property type="entry name" value="NAPRTase_C"/>
</dbReference>
<comment type="catalytic activity">
    <reaction evidence="8 9">
        <text>5-phospho-alpha-D-ribose 1-diphosphate + nicotinate + ATP + H2O = nicotinate beta-D-ribonucleotide + ADP + phosphate + diphosphate</text>
        <dbReference type="Rhea" id="RHEA:36163"/>
        <dbReference type="ChEBI" id="CHEBI:15377"/>
        <dbReference type="ChEBI" id="CHEBI:30616"/>
        <dbReference type="ChEBI" id="CHEBI:32544"/>
        <dbReference type="ChEBI" id="CHEBI:33019"/>
        <dbReference type="ChEBI" id="CHEBI:43474"/>
        <dbReference type="ChEBI" id="CHEBI:57502"/>
        <dbReference type="ChEBI" id="CHEBI:58017"/>
        <dbReference type="ChEBI" id="CHEBI:456216"/>
        <dbReference type="EC" id="6.3.4.21"/>
    </reaction>
</comment>
<dbReference type="PIRSF" id="PIRSF000484">
    <property type="entry name" value="NAPRT"/>
    <property type="match status" value="1"/>
</dbReference>
<dbReference type="RefSeq" id="WP_316657084.1">
    <property type="nucleotide sequence ID" value="NZ_CATYWO010000002.1"/>
</dbReference>
<dbReference type="EC" id="6.3.4.21" evidence="3 9"/>
<evidence type="ECO:0000256" key="2">
    <source>
        <dbReference type="ARBA" id="ARBA00010897"/>
    </source>
</evidence>
<evidence type="ECO:0000313" key="13">
    <source>
        <dbReference type="EMBL" id="CAJ0784779.1"/>
    </source>
</evidence>
<evidence type="ECO:0000256" key="1">
    <source>
        <dbReference type="ARBA" id="ARBA00004952"/>
    </source>
</evidence>
<dbReference type="Pfam" id="PF17956">
    <property type="entry name" value="NAPRTase_C"/>
    <property type="match status" value="1"/>
</dbReference>
<dbReference type="InterPro" id="IPR006405">
    <property type="entry name" value="Nic_PRibTrfase_pncB"/>
</dbReference>
<evidence type="ECO:0000259" key="12">
    <source>
        <dbReference type="Pfam" id="PF17956"/>
    </source>
</evidence>
<keyword evidence="7 9" id="KW-0808">Transferase</keyword>
<dbReference type="InterPro" id="IPR041525">
    <property type="entry name" value="N/Namide_PRibTrfase"/>
</dbReference>
<dbReference type="SUPFAM" id="SSF54675">
    <property type="entry name" value="Nicotinate/Quinolinate PRTase N-terminal domain-like"/>
    <property type="match status" value="1"/>
</dbReference>
<dbReference type="GO" id="GO:0016757">
    <property type="term" value="F:glycosyltransferase activity"/>
    <property type="evidence" value="ECO:0007669"/>
    <property type="project" value="UniProtKB-KW"/>
</dbReference>
<dbReference type="Pfam" id="PF04095">
    <property type="entry name" value="NAPRTase"/>
    <property type="match status" value="1"/>
</dbReference>